<comment type="caution">
    <text evidence="1">The sequence shown here is derived from an EMBL/GenBank/DDBJ whole genome shotgun (WGS) entry which is preliminary data.</text>
</comment>
<evidence type="ECO:0000313" key="2">
    <source>
        <dbReference type="Proteomes" id="UP000650524"/>
    </source>
</evidence>
<evidence type="ECO:0000313" key="1">
    <source>
        <dbReference type="EMBL" id="MBC8176384.1"/>
    </source>
</evidence>
<gene>
    <name evidence="1" type="ORF">H8E19_03190</name>
</gene>
<accession>A0A8J6MZM0</accession>
<dbReference type="Proteomes" id="UP000650524">
    <property type="component" value="Unassembled WGS sequence"/>
</dbReference>
<dbReference type="InterPro" id="IPR035093">
    <property type="entry name" value="RelE/ParE_toxin_dom_sf"/>
</dbReference>
<dbReference type="Pfam" id="PF15781">
    <property type="entry name" value="ParE-like_toxin"/>
    <property type="match status" value="1"/>
</dbReference>
<dbReference type="EMBL" id="JACNJD010000131">
    <property type="protein sequence ID" value="MBC8176384.1"/>
    <property type="molecule type" value="Genomic_DNA"/>
</dbReference>
<dbReference type="AlphaFoldDB" id="A0A8J6MZM0"/>
<reference evidence="1 2" key="1">
    <citation type="submission" date="2020-08" db="EMBL/GenBank/DDBJ databases">
        <title>Bridging the membrane lipid divide: bacteria of the FCB group superphylum have the potential to synthesize archaeal ether lipids.</title>
        <authorList>
            <person name="Villanueva L."/>
            <person name="Von Meijenfeldt F.A.B."/>
            <person name="Westbye A.B."/>
            <person name="Yadav S."/>
            <person name="Hopmans E.C."/>
            <person name="Dutilh B.E."/>
            <person name="Sinninghe Damste J.S."/>
        </authorList>
    </citation>
    <scope>NUCLEOTIDE SEQUENCE [LARGE SCALE GENOMIC DNA]</scope>
    <source>
        <strain evidence="1">NIOZ-UU27</strain>
    </source>
</reference>
<dbReference type="SUPFAM" id="SSF143011">
    <property type="entry name" value="RelE-like"/>
    <property type="match status" value="1"/>
</dbReference>
<dbReference type="InterPro" id="IPR031552">
    <property type="entry name" value="ParE-like_toxin"/>
</dbReference>
<sequence>MIEITDIIQSPLFASQKKRLHKKQIRDLDEAIRKIAQGPEIGSLKVGDLSSIRVFKFNSMNSLILLAYEIVENTLFLYTFGSHQNFYRELKKHINR</sequence>
<name>A0A8J6MZM0_9DELT</name>
<proteinExistence type="predicted"/>
<protein>
    <submittedName>
        <fullName evidence="1">Type II toxin-antitoxin system RelE/ParE family toxin</fullName>
    </submittedName>
</protein>
<organism evidence="1 2">
    <name type="scientific">Candidatus Desulfacyla euxinica</name>
    <dbReference type="NCBI Taxonomy" id="2841693"/>
    <lineage>
        <taxon>Bacteria</taxon>
        <taxon>Deltaproteobacteria</taxon>
        <taxon>Candidatus Desulfacyla</taxon>
    </lineage>
</organism>